<name>A0A4Q9PQ17_9APHY</name>
<dbReference type="Proteomes" id="UP000292082">
    <property type="component" value="Unassembled WGS sequence"/>
</dbReference>
<evidence type="ECO:0000313" key="4">
    <source>
        <dbReference type="Proteomes" id="UP000292082"/>
    </source>
</evidence>
<organism evidence="3 4">
    <name type="scientific">Dichomitus squalens</name>
    <dbReference type="NCBI Taxonomy" id="114155"/>
    <lineage>
        <taxon>Eukaryota</taxon>
        <taxon>Fungi</taxon>
        <taxon>Dikarya</taxon>
        <taxon>Basidiomycota</taxon>
        <taxon>Agaricomycotina</taxon>
        <taxon>Agaricomycetes</taxon>
        <taxon>Polyporales</taxon>
        <taxon>Polyporaceae</taxon>
        <taxon>Dichomitus</taxon>
    </lineage>
</organism>
<protein>
    <submittedName>
        <fullName evidence="3">Uncharacterized protein</fullName>
    </submittedName>
</protein>
<keyword evidence="4" id="KW-1185">Reference proteome</keyword>
<sequence>MDWNVFAYINDKVFRREAGAPDQQNPDHIGEDSDNDNKDICAQMLRACMAELEERRQRWANGLRNTPAQPVATQVRSPSPSVETVQMASAIVDVMDDNFNKLYADDPS</sequence>
<evidence type="ECO:0000313" key="3">
    <source>
        <dbReference type="EMBL" id="TBU56264.1"/>
    </source>
</evidence>
<proteinExistence type="predicted"/>
<feature type="compositionally biased region" description="Basic and acidic residues" evidence="1">
    <location>
        <begin position="28"/>
        <end position="37"/>
    </location>
</feature>
<evidence type="ECO:0000313" key="2">
    <source>
        <dbReference type="EMBL" id="TBU26790.1"/>
    </source>
</evidence>
<evidence type="ECO:0000256" key="1">
    <source>
        <dbReference type="SAM" id="MobiDB-lite"/>
    </source>
</evidence>
<accession>A0A4Q9PQ17</accession>
<dbReference type="AlphaFoldDB" id="A0A4Q9PQ17"/>
<feature type="region of interest" description="Disordered" evidence="1">
    <location>
        <begin position="16"/>
        <end position="37"/>
    </location>
</feature>
<dbReference type="EMBL" id="ML143441">
    <property type="protein sequence ID" value="TBU26790.1"/>
    <property type="molecule type" value="Genomic_DNA"/>
</dbReference>
<dbReference type="EMBL" id="ML145154">
    <property type="protein sequence ID" value="TBU56264.1"/>
    <property type="molecule type" value="Genomic_DNA"/>
</dbReference>
<gene>
    <name evidence="3" type="ORF">BD310DRAFT_978995</name>
    <name evidence="2" type="ORF">BD311DRAFT_808256</name>
</gene>
<reference evidence="3 4" key="1">
    <citation type="submission" date="2019-01" db="EMBL/GenBank/DDBJ databases">
        <title>Draft genome sequences of three monokaryotic isolates of the white-rot basidiomycete fungus Dichomitus squalens.</title>
        <authorList>
            <consortium name="DOE Joint Genome Institute"/>
            <person name="Lopez S.C."/>
            <person name="Andreopoulos B."/>
            <person name="Pangilinan J."/>
            <person name="Lipzen A."/>
            <person name="Riley R."/>
            <person name="Ahrendt S."/>
            <person name="Ng V."/>
            <person name="Barry K."/>
            <person name="Daum C."/>
            <person name="Grigoriev I.V."/>
            <person name="Hilden K.S."/>
            <person name="Makela M.R."/>
            <person name="de Vries R.P."/>
        </authorList>
    </citation>
    <scope>NUCLEOTIDE SEQUENCE [LARGE SCALE GENOMIC DNA]</scope>
    <source>
        <strain evidence="3 4">CBS 464.89</strain>
        <strain evidence="2">OM18370.1</strain>
    </source>
</reference>
<dbReference type="Proteomes" id="UP000292957">
    <property type="component" value="Unassembled WGS sequence"/>
</dbReference>